<evidence type="ECO:0000256" key="3">
    <source>
        <dbReference type="ARBA" id="ARBA00022618"/>
    </source>
</evidence>
<keyword evidence="9 10" id="KW-0131">Cell cycle</keyword>
<feature type="domain" description="EngB-type G" evidence="11">
    <location>
        <begin position="22"/>
        <end position="191"/>
    </location>
</feature>
<dbReference type="EMBL" id="CP072648">
    <property type="protein sequence ID" value="QUW02895.1"/>
    <property type="molecule type" value="Genomic_DNA"/>
</dbReference>
<evidence type="ECO:0000256" key="6">
    <source>
        <dbReference type="ARBA" id="ARBA00022842"/>
    </source>
</evidence>
<evidence type="ECO:0000256" key="5">
    <source>
        <dbReference type="ARBA" id="ARBA00022741"/>
    </source>
</evidence>
<evidence type="ECO:0000256" key="8">
    <source>
        <dbReference type="ARBA" id="ARBA00023210"/>
    </source>
</evidence>
<gene>
    <name evidence="10" type="primary">engB</name>
    <name evidence="12" type="ORF">J8C06_00125</name>
</gene>
<dbReference type="Gene3D" id="3.40.50.300">
    <property type="entry name" value="P-loop containing nucleotide triphosphate hydrolases"/>
    <property type="match status" value="1"/>
</dbReference>
<evidence type="ECO:0000256" key="9">
    <source>
        <dbReference type="ARBA" id="ARBA00023306"/>
    </source>
</evidence>
<dbReference type="NCBIfam" id="TIGR03598">
    <property type="entry name" value="GTPase_YsxC"/>
    <property type="match status" value="1"/>
</dbReference>
<dbReference type="Pfam" id="PF01926">
    <property type="entry name" value="MMR_HSR1"/>
    <property type="match status" value="1"/>
</dbReference>
<dbReference type="InterPro" id="IPR006073">
    <property type="entry name" value="GTP-bd"/>
</dbReference>
<comment type="function">
    <text evidence="10">Necessary for normal cell division and for the maintenance of normal septation.</text>
</comment>
<keyword evidence="6" id="KW-0460">Magnesium</keyword>
<name>A0ABX8BCT5_9BACT</name>
<accession>A0ABX8BCT5</accession>
<dbReference type="PROSITE" id="PS51706">
    <property type="entry name" value="G_ENGB"/>
    <property type="match status" value="1"/>
</dbReference>
<dbReference type="InterPro" id="IPR027417">
    <property type="entry name" value="P-loop_NTPase"/>
</dbReference>
<proteinExistence type="inferred from homology"/>
<comment type="cofactor">
    <cofactor evidence="1">
        <name>Mg(2+)</name>
        <dbReference type="ChEBI" id="CHEBI:18420"/>
    </cofactor>
</comment>
<dbReference type="CDD" id="cd01876">
    <property type="entry name" value="YihA_EngB"/>
    <property type="match status" value="1"/>
</dbReference>
<evidence type="ECO:0000256" key="2">
    <source>
        <dbReference type="ARBA" id="ARBA00009638"/>
    </source>
</evidence>
<evidence type="ECO:0000256" key="4">
    <source>
        <dbReference type="ARBA" id="ARBA00022723"/>
    </source>
</evidence>
<keyword evidence="4" id="KW-0479">Metal-binding</keyword>
<dbReference type="Proteomes" id="UP000676506">
    <property type="component" value="Chromosome 1"/>
</dbReference>
<dbReference type="InterPro" id="IPR030393">
    <property type="entry name" value="G_ENGB_dom"/>
</dbReference>
<dbReference type="HAMAP" id="MF_00321">
    <property type="entry name" value="GTPase_EngB"/>
    <property type="match status" value="1"/>
</dbReference>
<keyword evidence="8 10" id="KW-0717">Septation</keyword>
<keyword evidence="5 10" id="KW-0547">Nucleotide-binding</keyword>
<dbReference type="SUPFAM" id="SSF52540">
    <property type="entry name" value="P-loop containing nucleoside triphosphate hydrolases"/>
    <property type="match status" value="1"/>
</dbReference>
<reference evidence="12 13" key="1">
    <citation type="submission" date="2021-03" db="EMBL/GenBank/DDBJ databases">
        <title>Genomic and phenotypic characterization of Chloracidobacterium isolates provides evidence for multiple species.</title>
        <authorList>
            <person name="Saini M.K."/>
            <person name="Costas A.M.G."/>
            <person name="Tank M."/>
            <person name="Bryant D.A."/>
        </authorList>
    </citation>
    <scope>NUCLEOTIDE SEQUENCE [LARGE SCALE GENOMIC DNA]</scope>
    <source>
        <strain evidence="12 13">BV2-C</strain>
    </source>
</reference>
<organism evidence="12 13">
    <name type="scientific">Chloracidobacterium validum</name>
    <dbReference type="NCBI Taxonomy" id="2821543"/>
    <lineage>
        <taxon>Bacteria</taxon>
        <taxon>Pseudomonadati</taxon>
        <taxon>Acidobacteriota</taxon>
        <taxon>Terriglobia</taxon>
        <taxon>Terriglobales</taxon>
        <taxon>Acidobacteriaceae</taxon>
        <taxon>Chloracidobacterium</taxon>
    </lineage>
</organism>
<dbReference type="PANTHER" id="PTHR11649">
    <property type="entry name" value="MSS1/TRME-RELATED GTP-BINDING PROTEIN"/>
    <property type="match status" value="1"/>
</dbReference>
<evidence type="ECO:0000313" key="12">
    <source>
        <dbReference type="EMBL" id="QUW02895.1"/>
    </source>
</evidence>
<protein>
    <recommendedName>
        <fullName evidence="10">Probable GTP-binding protein EngB</fullName>
    </recommendedName>
</protein>
<evidence type="ECO:0000256" key="10">
    <source>
        <dbReference type="HAMAP-Rule" id="MF_00321"/>
    </source>
</evidence>
<keyword evidence="13" id="KW-1185">Reference proteome</keyword>
<evidence type="ECO:0000256" key="7">
    <source>
        <dbReference type="ARBA" id="ARBA00023134"/>
    </source>
</evidence>
<dbReference type="PANTHER" id="PTHR11649:SF13">
    <property type="entry name" value="ENGB-TYPE G DOMAIN-CONTAINING PROTEIN"/>
    <property type="match status" value="1"/>
</dbReference>
<sequence>MKVVAATFVKSATEAAHYPPPSLPEVAFLGRSNVGKSSLINSLLGVHGLARTSNTPGRTQLINFFEINGELRFVDLPGYGYARVPQAVREQWRPMIEGYLRHRAALALCVLIVDARLEPQSLDLVMQDWLTATARRFCVVATKSDKLSRSRLAARLTALRRVYGDRVLPYSSLTRAGAELVWETIRSALVDWAAPRARA</sequence>
<evidence type="ECO:0000256" key="1">
    <source>
        <dbReference type="ARBA" id="ARBA00001946"/>
    </source>
</evidence>
<keyword evidence="3 10" id="KW-0132">Cell division</keyword>
<dbReference type="InterPro" id="IPR019987">
    <property type="entry name" value="GTP-bd_ribosome_bio_YsxC"/>
</dbReference>
<keyword evidence="7 10" id="KW-0342">GTP-binding</keyword>
<evidence type="ECO:0000259" key="11">
    <source>
        <dbReference type="PROSITE" id="PS51706"/>
    </source>
</evidence>
<dbReference type="RefSeq" id="WP_211428786.1">
    <property type="nucleotide sequence ID" value="NZ_CP072648.1"/>
</dbReference>
<evidence type="ECO:0000313" key="13">
    <source>
        <dbReference type="Proteomes" id="UP000676506"/>
    </source>
</evidence>
<comment type="similarity">
    <text evidence="2 10">Belongs to the TRAFAC class TrmE-Era-EngA-EngB-Septin-like GTPase superfamily. EngB GTPase family.</text>
</comment>